<dbReference type="Proteomes" id="UP000201169">
    <property type="component" value="Chromosome"/>
</dbReference>
<gene>
    <name evidence="8" type="ORF">CAV_1455</name>
</gene>
<feature type="transmembrane region" description="Helical" evidence="6">
    <location>
        <begin position="47"/>
        <end position="66"/>
    </location>
</feature>
<dbReference type="PANTHER" id="PTHR36115:SF6">
    <property type="entry name" value="PROLINE-RICH ANTIGEN HOMOLOG"/>
    <property type="match status" value="1"/>
</dbReference>
<evidence type="ECO:0000259" key="7">
    <source>
        <dbReference type="Pfam" id="PF06271"/>
    </source>
</evidence>
<evidence type="ECO:0000256" key="1">
    <source>
        <dbReference type="ARBA" id="ARBA00004651"/>
    </source>
</evidence>
<dbReference type="InterPro" id="IPR051791">
    <property type="entry name" value="Pra-immunoreactive"/>
</dbReference>
<keyword evidence="2" id="KW-1003">Cell membrane</keyword>
<keyword evidence="4 6" id="KW-1133">Transmembrane helix</keyword>
<comment type="subcellular location">
    <subcellularLocation>
        <location evidence="1">Cell membrane</location>
        <topology evidence="1">Multi-pass membrane protein</topology>
    </subcellularLocation>
</comment>
<name>A0A222MYX3_9BACT</name>
<keyword evidence="3 6" id="KW-0812">Transmembrane</keyword>
<evidence type="ECO:0000313" key="8">
    <source>
        <dbReference type="EMBL" id="ASQ31065.1"/>
    </source>
</evidence>
<accession>A0A222MYX3</accession>
<dbReference type="Pfam" id="PF06271">
    <property type="entry name" value="RDD"/>
    <property type="match status" value="1"/>
</dbReference>
<evidence type="ECO:0000256" key="2">
    <source>
        <dbReference type="ARBA" id="ARBA00022475"/>
    </source>
</evidence>
<proteinExistence type="predicted"/>
<feature type="transmembrane region" description="Helical" evidence="6">
    <location>
        <begin position="95"/>
        <end position="116"/>
    </location>
</feature>
<feature type="domain" description="RDD" evidence="7">
    <location>
        <begin position="8"/>
        <end position="128"/>
    </location>
</feature>
<dbReference type="OrthoDB" id="5349007at2"/>
<sequence>MKQKARIATRMQRFKAFVIDVFLIYVPILYISYFVLGSKEAFLQNQLVIFICCLSFGVLQAVFLALKAQSPGLKAYNLYLIDKNTGTKVGFFRILYRYVLFIVSLGVLFGLISTFFRKDGLMIHDLLSSSYIVAKITDK</sequence>
<evidence type="ECO:0000256" key="5">
    <source>
        <dbReference type="ARBA" id="ARBA00023136"/>
    </source>
</evidence>
<keyword evidence="9" id="KW-1185">Reference proteome</keyword>
<evidence type="ECO:0000256" key="4">
    <source>
        <dbReference type="ARBA" id="ARBA00022989"/>
    </source>
</evidence>
<reference evidence="8 9" key="1">
    <citation type="submission" date="2017-07" db="EMBL/GenBank/DDBJ databases">
        <title>Analysis of two Campylobacter avium genomes and identification of a novel hippuricase gene.</title>
        <authorList>
            <person name="Miller W.G."/>
            <person name="Chapman M.H."/>
            <person name="Yee E."/>
            <person name="Revez J."/>
            <person name="Bono J.L."/>
            <person name="Rossi M."/>
        </authorList>
    </citation>
    <scope>NUCLEOTIDE SEQUENCE [LARGE SCALE GENOMIC DNA]</scope>
    <source>
        <strain evidence="8 9">LMG 24591</strain>
    </source>
</reference>
<dbReference type="KEGG" id="cavi:CAV_1455"/>
<dbReference type="AlphaFoldDB" id="A0A222MYX3"/>
<dbReference type="RefSeq" id="WP_094325876.1">
    <property type="nucleotide sequence ID" value="NZ_CP022347.1"/>
</dbReference>
<dbReference type="InterPro" id="IPR010432">
    <property type="entry name" value="RDD"/>
</dbReference>
<feature type="transmembrane region" description="Helical" evidence="6">
    <location>
        <begin position="16"/>
        <end position="35"/>
    </location>
</feature>
<evidence type="ECO:0000256" key="3">
    <source>
        <dbReference type="ARBA" id="ARBA00022692"/>
    </source>
</evidence>
<organism evidence="8 9">
    <name type="scientific">Campylobacter avium LMG 24591</name>
    <dbReference type="NCBI Taxonomy" id="522484"/>
    <lineage>
        <taxon>Bacteria</taxon>
        <taxon>Pseudomonadati</taxon>
        <taxon>Campylobacterota</taxon>
        <taxon>Epsilonproteobacteria</taxon>
        <taxon>Campylobacterales</taxon>
        <taxon>Campylobacteraceae</taxon>
        <taxon>Campylobacter</taxon>
    </lineage>
</organism>
<dbReference type="GO" id="GO:0005886">
    <property type="term" value="C:plasma membrane"/>
    <property type="evidence" value="ECO:0007669"/>
    <property type="project" value="UniProtKB-SubCell"/>
</dbReference>
<protein>
    <submittedName>
        <fullName evidence="8">RDD domain protein</fullName>
    </submittedName>
</protein>
<keyword evidence="5 6" id="KW-0472">Membrane</keyword>
<dbReference type="EMBL" id="CP022347">
    <property type="protein sequence ID" value="ASQ31065.1"/>
    <property type="molecule type" value="Genomic_DNA"/>
</dbReference>
<evidence type="ECO:0000313" key="9">
    <source>
        <dbReference type="Proteomes" id="UP000201169"/>
    </source>
</evidence>
<evidence type="ECO:0000256" key="6">
    <source>
        <dbReference type="SAM" id="Phobius"/>
    </source>
</evidence>
<dbReference type="PANTHER" id="PTHR36115">
    <property type="entry name" value="PROLINE-RICH ANTIGEN HOMOLOG-RELATED"/>
    <property type="match status" value="1"/>
</dbReference>